<dbReference type="GO" id="GO:0046872">
    <property type="term" value="F:metal ion binding"/>
    <property type="evidence" value="ECO:0007669"/>
    <property type="project" value="UniProtKB-KW"/>
</dbReference>
<accession>A0A9N8PHS6</accession>
<dbReference type="EMBL" id="CAIJEO010000007">
    <property type="protein sequence ID" value="CAD0096191.1"/>
    <property type="molecule type" value="Genomic_DNA"/>
</dbReference>
<protein>
    <submittedName>
        <fullName evidence="6">Uncharacterized protein</fullName>
    </submittedName>
</protein>
<organism evidence="6 7">
    <name type="scientific">Aureobasidium mustum</name>
    <dbReference type="NCBI Taxonomy" id="2773714"/>
    <lineage>
        <taxon>Eukaryota</taxon>
        <taxon>Fungi</taxon>
        <taxon>Dikarya</taxon>
        <taxon>Ascomycota</taxon>
        <taxon>Pezizomycotina</taxon>
        <taxon>Dothideomycetes</taxon>
        <taxon>Dothideomycetidae</taxon>
        <taxon>Dothideales</taxon>
        <taxon>Saccotheciaceae</taxon>
        <taxon>Aureobasidium</taxon>
    </lineage>
</organism>
<keyword evidence="4" id="KW-0804">Transcription</keyword>
<gene>
    <name evidence="6" type="ORF">AWRI4233_LOCUS5507</name>
</gene>
<evidence type="ECO:0000313" key="7">
    <source>
        <dbReference type="Proteomes" id="UP000714618"/>
    </source>
</evidence>
<dbReference type="PANTHER" id="PTHR47660">
    <property type="entry name" value="TRANSCRIPTION FACTOR WITH C2H2 AND ZN(2)-CYS(6) DNA BINDING DOMAIN (EUROFUNG)-RELATED-RELATED"/>
    <property type="match status" value="1"/>
</dbReference>
<dbReference type="OrthoDB" id="5423818at2759"/>
<reference evidence="6" key="1">
    <citation type="submission" date="2020-06" db="EMBL/GenBank/DDBJ databases">
        <authorList>
            <person name="Onetto C."/>
        </authorList>
    </citation>
    <scope>NUCLEOTIDE SEQUENCE</scope>
</reference>
<evidence type="ECO:0000256" key="2">
    <source>
        <dbReference type="ARBA" id="ARBA00022833"/>
    </source>
</evidence>
<keyword evidence="1" id="KW-0479">Metal-binding</keyword>
<evidence type="ECO:0000256" key="4">
    <source>
        <dbReference type="ARBA" id="ARBA00023163"/>
    </source>
</evidence>
<dbReference type="PANTHER" id="PTHR47660:SF3">
    <property type="entry name" value="FINGER DOMAIN PROTEIN, PUTATIVE (AFU_ORTHOLOGUE AFUA_4G03310)-RELATED"/>
    <property type="match status" value="1"/>
</dbReference>
<evidence type="ECO:0000256" key="1">
    <source>
        <dbReference type="ARBA" id="ARBA00022723"/>
    </source>
</evidence>
<name>A0A9N8PHS6_9PEZI</name>
<keyword evidence="3" id="KW-0805">Transcription regulation</keyword>
<evidence type="ECO:0000256" key="5">
    <source>
        <dbReference type="ARBA" id="ARBA00023242"/>
    </source>
</evidence>
<proteinExistence type="predicted"/>
<keyword evidence="2" id="KW-0862">Zinc</keyword>
<evidence type="ECO:0000313" key="6">
    <source>
        <dbReference type="EMBL" id="CAD0096191.1"/>
    </source>
</evidence>
<dbReference type="AlphaFoldDB" id="A0A9N8PHS6"/>
<comment type="caution">
    <text evidence="6">The sequence shown here is derived from an EMBL/GenBank/DDBJ whole genome shotgun (WGS) entry which is preliminary data.</text>
</comment>
<sequence>MDVHMWKRFSGLLKARGIAKIKEVTFILEYGATAARSKDKIWTTELMSQSSHSLTRKTPGDSVAEHVTDEQALRNLVCEYVTRRSTTSQSPSATTPSLDHGSNNIYGSITNASTDISLGGLNMDYHFDYAPFSTAHMNNTEPIQNITIQTTPQDWLLQRWDPVLPTPAAPSPIPTAVMTPTVSLDYREPSKEINMTVEEISSALPADKVIKMLRSYPVSLASDGYHTSLLHRELYNVSTSDITALPRSSTAITCALSLENTRNVSFLKRATIAERQRLVEAFSACIDEWDALHAMWLYEMMELPDIEDDAMNNWKPGSRTKGLNLPIVLKMTRRFCQSHPEATDPSAEMNRDSRVRYVSAPSAWMTWLVAETARRTIFLAHIVNYYATKDPKTGEVSPYYESLNDEMIWNMPLPCSSAAWKARTEQEWLDVLRKEHKVMATEGQYTLLSEIFSNEPTISSLLAKFTKDQLRLHFSGEMGLDESDSLRNLIIHCALEQSP</sequence>
<keyword evidence="5" id="KW-0539">Nucleus</keyword>
<dbReference type="Proteomes" id="UP000714618">
    <property type="component" value="Unassembled WGS sequence"/>
</dbReference>
<keyword evidence="7" id="KW-1185">Reference proteome</keyword>
<evidence type="ECO:0000256" key="3">
    <source>
        <dbReference type="ARBA" id="ARBA00023015"/>
    </source>
</evidence>